<evidence type="ECO:0000313" key="3">
    <source>
        <dbReference type="Proteomes" id="UP000006727"/>
    </source>
</evidence>
<reference evidence="1 3" key="1">
    <citation type="journal article" date="2008" name="Science">
        <title>The Physcomitrella genome reveals evolutionary insights into the conquest of land by plants.</title>
        <authorList>
            <person name="Rensing S."/>
            <person name="Lang D."/>
            <person name="Zimmer A."/>
            <person name="Terry A."/>
            <person name="Salamov A."/>
            <person name="Shapiro H."/>
            <person name="Nishiyama T."/>
            <person name="Perroud P.-F."/>
            <person name="Lindquist E."/>
            <person name="Kamisugi Y."/>
            <person name="Tanahashi T."/>
            <person name="Sakakibara K."/>
            <person name="Fujita T."/>
            <person name="Oishi K."/>
            <person name="Shin-I T."/>
            <person name="Kuroki Y."/>
            <person name="Toyoda A."/>
            <person name="Suzuki Y."/>
            <person name="Hashimoto A."/>
            <person name="Yamaguchi K."/>
            <person name="Sugano A."/>
            <person name="Kohara Y."/>
            <person name="Fujiyama A."/>
            <person name="Anterola A."/>
            <person name="Aoki S."/>
            <person name="Ashton N."/>
            <person name="Barbazuk W.B."/>
            <person name="Barker E."/>
            <person name="Bennetzen J."/>
            <person name="Bezanilla M."/>
            <person name="Blankenship R."/>
            <person name="Cho S.H."/>
            <person name="Dutcher S."/>
            <person name="Estelle M."/>
            <person name="Fawcett J.A."/>
            <person name="Gundlach H."/>
            <person name="Hanada K."/>
            <person name="Heyl A."/>
            <person name="Hicks K.A."/>
            <person name="Hugh J."/>
            <person name="Lohr M."/>
            <person name="Mayer K."/>
            <person name="Melkozernov A."/>
            <person name="Murata T."/>
            <person name="Nelson D."/>
            <person name="Pils B."/>
            <person name="Prigge M."/>
            <person name="Reiss B."/>
            <person name="Renner T."/>
            <person name="Rombauts S."/>
            <person name="Rushton P."/>
            <person name="Sanderfoot A."/>
            <person name="Schween G."/>
            <person name="Shiu S.-H."/>
            <person name="Stueber K."/>
            <person name="Theodoulou F.L."/>
            <person name="Tu H."/>
            <person name="Van de Peer Y."/>
            <person name="Verrier P.J."/>
            <person name="Waters E."/>
            <person name="Wood A."/>
            <person name="Yang L."/>
            <person name="Cove D."/>
            <person name="Cuming A."/>
            <person name="Hasebe M."/>
            <person name="Lucas S."/>
            <person name="Mishler D.B."/>
            <person name="Reski R."/>
            <person name="Grigoriev I."/>
            <person name="Quatrano R.S."/>
            <person name="Boore J.L."/>
        </authorList>
    </citation>
    <scope>NUCLEOTIDE SEQUENCE [LARGE SCALE GENOMIC DNA]</scope>
    <source>
        <strain evidence="2 3">cv. Gransden 2004</strain>
    </source>
</reference>
<dbReference type="EMBL" id="ABEU02000001">
    <property type="protein sequence ID" value="PNR62690.1"/>
    <property type="molecule type" value="Genomic_DNA"/>
</dbReference>
<proteinExistence type="predicted"/>
<organism evidence="1">
    <name type="scientific">Physcomitrium patens</name>
    <name type="common">Spreading-leaved earth moss</name>
    <name type="synonym">Physcomitrella patens</name>
    <dbReference type="NCBI Taxonomy" id="3218"/>
    <lineage>
        <taxon>Eukaryota</taxon>
        <taxon>Viridiplantae</taxon>
        <taxon>Streptophyta</taxon>
        <taxon>Embryophyta</taxon>
        <taxon>Bryophyta</taxon>
        <taxon>Bryophytina</taxon>
        <taxon>Bryopsida</taxon>
        <taxon>Funariidae</taxon>
        <taxon>Funariales</taxon>
        <taxon>Funariaceae</taxon>
        <taxon>Physcomitrium</taxon>
    </lineage>
</organism>
<dbReference type="AlphaFoldDB" id="A0A2K1L9H9"/>
<name>A0A2K1L9H9_PHYPA</name>
<dbReference type="InParanoid" id="A0A2K1L9H9"/>
<accession>A0A2K1L9H9</accession>
<dbReference type="EnsemblPlants" id="Pp3c1_24490V3.1">
    <property type="protein sequence ID" value="Pp3c1_24490V3.1"/>
    <property type="gene ID" value="Pp3c1_24490"/>
</dbReference>
<gene>
    <name evidence="1" type="ORF">PHYPA_001114</name>
</gene>
<dbReference type="Proteomes" id="UP000006727">
    <property type="component" value="Chromosome 1"/>
</dbReference>
<evidence type="ECO:0000313" key="2">
    <source>
        <dbReference type="EnsemblPlants" id="Pp3c1_24490V3.1"/>
    </source>
</evidence>
<evidence type="ECO:0000313" key="1">
    <source>
        <dbReference type="EMBL" id="PNR62690.1"/>
    </source>
</evidence>
<reference evidence="1 3" key="2">
    <citation type="journal article" date="2018" name="Plant J.">
        <title>The Physcomitrella patens chromosome-scale assembly reveals moss genome structure and evolution.</title>
        <authorList>
            <person name="Lang D."/>
            <person name="Ullrich K.K."/>
            <person name="Murat F."/>
            <person name="Fuchs J."/>
            <person name="Jenkins J."/>
            <person name="Haas F.B."/>
            <person name="Piednoel M."/>
            <person name="Gundlach H."/>
            <person name="Van Bel M."/>
            <person name="Meyberg R."/>
            <person name="Vives C."/>
            <person name="Morata J."/>
            <person name="Symeonidi A."/>
            <person name="Hiss M."/>
            <person name="Muchero W."/>
            <person name="Kamisugi Y."/>
            <person name="Saleh O."/>
            <person name="Blanc G."/>
            <person name="Decker E.L."/>
            <person name="van Gessel N."/>
            <person name="Grimwood J."/>
            <person name="Hayes R.D."/>
            <person name="Graham S.W."/>
            <person name="Gunter L.E."/>
            <person name="McDaniel S.F."/>
            <person name="Hoernstein S.N.W."/>
            <person name="Larsson A."/>
            <person name="Li F.W."/>
            <person name="Perroud P.F."/>
            <person name="Phillips J."/>
            <person name="Ranjan P."/>
            <person name="Rokshar D.S."/>
            <person name="Rothfels C.J."/>
            <person name="Schneider L."/>
            <person name="Shu S."/>
            <person name="Stevenson D.W."/>
            <person name="Thummler F."/>
            <person name="Tillich M."/>
            <person name="Villarreal Aguilar J.C."/>
            <person name="Widiez T."/>
            <person name="Wong G.K."/>
            <person name="Wymore A."/>
            <person name="Zhang Y."/>
            <person name="Zimmer A.D."/>
            <person name="Quatrano R.S."/>
            <person name="Mayer K.F.X."/>
            <person name="Goodstein D."/>
            <person name="Casacuberta J.M."/>
            <person name="Vandepoele K."/>
            <person name="Reski R."/>
            <person name="Cuming A.C."/>
            <person name="Tuskan G.A."/>
            <person name="Maumus F."/>
            <person name="Salse J."/>
            <person name="Schmutz J."/>
            <person name="Rensing S.A."/>
        </authorList>
    </citation>
    <scope>NUCLEOTIDE SEQUENCE [LARGE SCALE GENOMIC DNA]</scope>
    <source>
        <strain evidence="2 3">cv. Gransden 2004</strain>
    </source>
</reference>
<keyword evidence="3" id="KW-1185">Reference proteome</keyword>
<reference evidence="2" key="3">
    <citation type="submission" date="2020-12" db="UniProtKB">
        <authorList>
            <consortium name="EnsemblPlants"/>
        </authorList>
    </citation>
    <scope>IDENTIFICATION</scope>
</reference>
<dbReference type="Gramene" id="Pp3c1_24490V3.1">
    <property type="protein sequence ID" value="Pp3c1_24490V3.1"/>
    <property type="gene ID" value="Pp3c1_24490"/>
</dbReference>
<protein>
    <submittedName>
        <fullName evidence="1 2">Uncharacterized protein</fullName>
    </submittedName>
</protein>
<sequence>MALGATAPYLAAVSCSGSGINHFLIQSFRKSGFGQFITIRLNVSLVPSQNQPAFVKSATSVVWQATKQISHERNSLFHVRVG</sequence>